<name>A0A6A8MD72_9LACO</name>
<keyword evidence="3" id="KW-1185">Reference proteome</keyword>
<protein>
    <submittedName>
        <fullName evidence="2">Lactonase family protein</fullName>
    </submittedName>
</protein>
<dbReference type="OrthoDB" id="9790815at2"/>
<comment type="similarity">
    <text evidence="1">Belongs to the cycloisomerase 2 family.</text>
</comment>
<evidence type="ECO:0000313" key="3">
    <source>
        <dbReference type="Proteomes" id="UP000438120"/>
    </source>
</evidence>
<dbReference type="InterPro" id="IPR050282">
    <property type="entry name" value="Cycloisomerase_2"/>
</dbReference>
<dbReference type="InterPro" id="IPR011048">
    <property type="entry name" value="Haem_d1_sf"/>
</dbReference>
<proteinExistence type="inferred from homology"/>
<dbReference type="Pfam" id="PF10282">
    <property type="entry name" value="Lactonase"/>
    <property type="match status" value="1"/>
</dbReference>
<gene>
    <name evidence="2" type="ORF">FYJ62_03075</name>
</gene>
<accession>A0A6A8MD72</accession>
<reference evidence="2 3" key="1">
    <citation type="submission" date="2019-08" db="EMBL/GenBank/DDBJ databases">
        <title>In-depth cultivation of the pig gut microbiome towards novel bacterial diversity and tailored functional studies.</title>
        <authorList>
            <person name="Wylensek D."/>
            <person name="Hitch T.C.A."/>
            <person name="Clavel T."/>
        </authorList>
    </citation>
    <scope>NUCLEOTIDE SEQUENCE [LARGE SCALE GENOMIC DNA]</scope>
    <source>
        <strain evidence="2 3">Bifido-178-WT-2B</strain>
    </source>
</reference>
<dbReference type="EMBL" id="VUMX01000005">
    <property type="protein sequence ID" value="MST86647.1"/>
    <property type="molecule type" value="Genomic_DNA"/>
</dbReference>
<dbReference type="Proteomes" id="UP000438120">
    <property type="component" value="Unassembled WGS sequence"/>
</dbReference>
<dbReference type="AlphaFoldDB" id="A0A6A8MD72"/>
<dbReference type="Gene3D" id="2.130.10.10">
    <property type="entry name" value="YVTN repeat-like/Quinoprotein amine dehydrogenase"/>
    <property type="match status" value="1"/>
</dbReference>
<dbReference type="GO" id="GO:0017057">
    <property type="term" value="F:6-phosphogluconolactonase activity"/>
    <property type="evidence" value="ECO:0007669"/>
    <property type="project" value="TreeGrafter"/>
</dbReference>
<organism evidence="2 3">
    <name type="scientific">Lactobacillus porci</name>
    <dbReference type="NCBI Taxonomy" id="2012477"/>
    <lineage>
        <taxon>Bacteria</taxon>
        <taxon>Bacillati</taxon>
        <taxon>Bacillota</taxon>
        <taxon>Bacilli</taxon>
        <taxon>Lactobacillales</taxon>
        <taxon>Lactobacillaceae</taxon>
        <taxon>Lactobacillus</taxon>
    </lineage>
</organism>
<evidence type="ECO:0000256" key="1">
    <source>
        <dbReference type="ARBA" id="ARBA00005564"/>
    </source>
</evidence>
<dbReference type="PANTHER" id="PTHR30344">
    <property type="entry name" value="6-PHOSPHOGLUCONOLACTONASE-RELATED"/>
    <property type="match status" value="1"/>
</dbReference>
<dbReference type="InterPro" id="IPR019405">
    <property type="entry name" value="Lactonase_7-beta_prop"/>
</dbReference>
<sequence length="337" mass="37542">MHILIGGYTKHESEGIYQFDFIGAGNEAHLEQGRNVVKVGGPTYFQKAGDLIFTIKNENGQGGIAAYRRGKLVSQLIHDGSSPAYVGINQDKRLLYTANYHTGMLSVISYDEQGQLTLLDQVKHEDRALGPKPEQDTAHPHYFDETPGGHLVSCDLGQDRVDFYAFKDGKLSHLASYQNEDGFGTRHLVFDPSGQYFYVTGELSSQVNVVKFDEASWMFQNVATYSTIPADWDKHNGAAAIRMSKDGRFIYVSNRGNDSIAVFEVKADHTLKLIQRVSTFGEFPRDFNWDEEEAYVVAANQNTNNATLYARNAADGSLTPLVKNIQVPEGTHVLFTE</sequence>
<evidence type="ECO:0000313" key="2">
    <source>
        <dbReference type="EMBL" id="MST86647.1"/>
    </source>
</evidence>
<dbReference type="RefSeq" id="WP_154547626.1">
    <property type="nucleotide sequence ID" value="NZ_VUMX01000005.1"/>
</dbReference>
<dbReference type="SUPFAM" id="SSF51004">
    <property type="entry name" value="C-terminal (heme d1) domain of cytochrome cd1-nitrite reductase"/>
    <property type="match status" value="1"/>
</dbReference>
<dbReference type="PANTHER" id="PTHR30344:SF1">
    <property type="entry name" value="6-PHOSPHOGLUCONOLACTONASE"/>
    <property type="match status" value="1"/>
</dbReference>
<dbReference type="InterPro" id="IPR015943">
    <property type="entry name" value="WD40/YVTN_repeat-like_dom_sf"/>
</dbReference>
<comment type="caution">
    <text evidence="2">The sequence shown here is derived from an EMBL/GenBank/DDBJ whole genome shotgun (WGS) entry which is preliminary data.</text>
</comment>
<dbReference type="GO" id="GO:0005829">
    <property type="term" value="C:cytosol"/>
    <property type="evidence" value="ECO:0007669"/>
    <property type="project" value="TreeGrafter"/>
</dbReference>